<feature type="region of interest" description="Disordered" evidence="1">
    <location>
        <begin position="164"/>
        <end position="205"/>
    </location>
</feature>
<dbReference type="Proteomes" id="UP001194580">
    <property type="component" value="Unassembled WGS sequence"/>
</dbReference>
<name>A0AAD4D3Q6_9FUNG</name>
<keyword evidence="3" id="KW-1185">Reference proteome</keyword>
<proteinExistence type="predicted"/>
<protein>
    <submittedName>
        <fullName evidence="2">Uncharacterized protein</fullName>
    </submittedName>
</protein>
<dbReference type="AlphaFoldDB" id="A0AAD4D3Q6"/>
<accession>A0AAD4D3Q6</accession>
<feature type="compositionally biased region" description="Low complexity" evidence="1">
    <location>
        <begin position="177"/>
        <end position="186"/>
    </location>
</feature>
<feature type="compositionally biased region" description="Polar residues" evidence="1">
    <location>
        <begin position="252"/>
        <end position="264"/>
    </location>
</feature>
<organism evidence="2 3">
    <name type="scientific">Linnemannia exigua</name>
    <dbReference type="NCBI Taxonomy" id="604196"/>
    <lineage>
        <taxon>Eukaryota</taxon>
        <taxon>Fungi</taxon>
        <taxon>Fungi incertae sedis</taxon>
        <taxon>Mucoromycota</taxon>
        <taxon>Mortierellomycotina</taxon>
        <taxon>Mortierellomycetes</taxon>
        <taxon>Mortierellales</taxon>
        <taxon>Mortierellaceae</taxon>
        <taxon>Linnemannia</taxon>
    </lineage>
</organism>
<feature type="region of interest" description="Disordered" evidence="1">
    <location>
        <begin position="237"/>
        <end position="273"/>
    </location>
</feature>
<comment type="caution">
    <text evidence="2">The sequence shown here is derived from an EMBL/GenBank/DDBJ whole genome shotgun (WGS) entry which is preliminary data.</text>
</comment>
<evidence type="ECO:0000313" key="2">
    <source>
        <dbReference type="EMBL" id="KAG0263357.1"/>
    </source>
</evidence>
<dbReference type="EMBL" id="JAAAIL010001897">
    <property type="protein sequence ID" value="KAG0263357.1"/>
    <property type="molecule type" value="Genomic_DNA"/>
</dbReference>
<evidence type="ECO:0000256" key="1">
    <source>
        <dbReference type="SAM" id="MobiDB-lite"/>
    </source>
</evidence>
<reference evidence="2" key="1">
    <citation type="journal article" date="2020" name="Fungal Divers.">
        <title>Resolving the Mortierellaceae phylogeny through synthesis of multi-gene phylogenetics and phylogenomics.</title>
        <authorList>
            <person name="Vandepol N."/>
            <person name="Liber J."/>
            <person name="Desiro A."/>
            <person name="Na H."/>
            <person name="Kennedy M."/>
            <person name="Barry K."/>
            <person name="Grigoriev I.V."/>
            <person name="Miller A.N."/>
            <person name="O'Donnell K."/>
            <person name="Stajich J.E."/>
            <person name="Bonito G."/>
        </authorList>
    </citation>
    <scope>NUCLEOTIDE SEQUENCE</scope>
    <source>
        <strain evidence="2">NRRL 28262</strain>
    </source>
</reference>
<gene>
    <name evidence="2" type="ORF">BGZ95_003814</name>
</gene>
<sequence>MKDLTAAELELEALLESRLEILSTRLHAFTQATQALFAETQQLHQVVQAKARRMYIIEDNILRLQGKPGLPHLFTESGVQRRPTAGGIGNNEIEDIKMGVKTLRRKFQAAGAVVSTVGWWRHLKEKENAAKVALVSDVPAVPALPVTPVEAATAKLSIDTSITAIQDPLPPSPPASTSPVTATPPARQAVVSPKAVLSPTSSSTKKRNTLALQEIFTASPTTKPLHQHYALSPSTERANPALGLFSPPLSPRSAQGPSATSGNSLMRGLSLRS</sequence>
<evidence type="ECO:0000313" key="3">
    <source>
        <dbReference type="Proteomes" id="UP001194580"/>
    </source>
</evidence>